<dbReference type="AlphaFoldDB" id="A0A1U9Z3R1"/>
<feature type="transmembrane region" description="Helical" evidence="7">
    <location>
        <begin position="138"/>
        <end position="162"/>
    </location>
</feature>
<dbReference type="GO" id="GO:0022857">
    <property type="term" value="F:transmembrane transporter activity"/>
    <property type="evidence" value="ECO:0007669"/>
    <property type="project" value="InterPro"/>
</dbReference>
<dbReference type="GO" id="GO:0005886">
    <property type="term" value="C:plasma membrane"/>
    <property type="evidence" value="ECO:0007669"/>
    <property type="project" value="UniProtKB-SubCell"/>
</dbReference>
<organism evidence="9 10">
    <name type="scientific">Martelella mediterranea DSM 17316</name>
    <dbReference type="NCBI Taxonomy" id="1122214"/>
    <lineage>
        <taxon>Bacteria</taxon>
        <taxon>Pseudomonadati</taxon>
        <taxon>Pseudomonadota</taxon>
        <taxon>Alphaproteobacteria</taxon>
        <taxon>Hyphomicrobiales</taxon>
        <taxon>Aurantimonadaceae</taxon>
        <taxon>Martelella</taxon>
    </lineage>
</organism>
<reference evidence="9 10" key="1">
    <citation type="submission" date="2017-03" db="EMBL/GenBank/DDBJ databases">
        <title>Foreign affairs: Plasmid Transfer between Roseobacters and Rhizobia.</title>
        <authorList>
            <person name="Bartling P."/>
            <person name="Bunk B."/>
            <person name="Overmann J."/>
            <person name="Brinkmann H."/>
            <person name="Petersen J."/>
        </authorList>
    </citation>
    <scope>NUCLEOTIDE SEQUENCE [LARGE SCALE GENOMIC DNA]</scope>
    <source>
        <strain evidence="9 10">MACL11</strain>
    </source>
</reference>
<evidence type="ECO:0000256" key="7">
    <source>
        <dbReference type="SAM" id="Phobius"/>
    </source>
</evidence>
<feature type="transmembrane region" description="Helical" evidence="7">
    <location>
        <begin position="168"/>
        <end position="187"/>
    </location>
</feature>
<dbReference type="eggNOG" id="COG0477">
    <property type="taxonomic scope" value="Bacteria"/>
</dbReference>
<dbReference type="STRING" id="1122214.Mame_02919"/>
<evidence type="ECO:0000313" key="10">
    <source>
        <dbReference type="Proteomes" id="UP000191135"/>
    </source>
</evidence>
<evidence type="ECO:0000259" key="8">
    <source>
        <dbReference type="PROSITE" id="PS50850"/>
    </source>
</evidence>
<feature type="transmembrane region" description="Helical" evidence="7">
    <location>
        <begin position="104"/>
        <end position="126"/>
    </location>
</feature>
<evidence type="ECO:0000256" key="5">
    <source>
        <dbReference type="ARBA" id="ARBA00022989"/>
    </source>
</evidence>
<keyword evidence="10" id="KW-1185">Reference proteome</keyword>
<gene>
    <name evidence="9" type="ORF">Mame_02919</name>
</gene>
<feature type="domain" description="Major facilitator superfamily (MFS) profile" evidence="8">
    <location>
        <begin position="9"/>
        <end position="397"/>
    </location>
</feature>
<feature type="transmembrane region" description="Helical" evidence="7">
    <location>
        <begin position="342"/>
        <end position="362"/>
    </location>
</feature>
<evidence type="ECO:0000256" key="4">
    <source>
        <dbReference type="ARBA" id="ARBA00022692"/>
    </source>
</evidence>
<evidence type="ECO:0000256" key="1">
    <source>
        <dbReference type="ARBA" id="ARBA00004651"/>
    </source>
</evidence>
<feature type="transmembrane region" description="Helical" evidence="7">
    <location>
        <begin position="284"/>
        <end position="302"/>
    </location>
</feature>
<feature type="transmembrane region" description="Helical" evidence="7">
    <location>
        <begin position="308"/>
        <end position="330"/>
    </location>
</feature>
<dbReference type="InterPro" id="IPR020846">
    <property type="entry name" value="MFS_dom"/>
</dbReference>
<dbReference type="PANTHER" id="PTHR23513">
    <property type="entry name" value="INTEGRAL MEMBRANE EFFLUX PROTEIN-RELATED"/>
    <property type="match status" value="1"/>
</dbReference>
<name>A0A1U9Z3R1_9HYPH</name>
<comment type="subcellular location">
    <subcellularLocation>
        <location evidence="1">Cell membrane</location>
        <topology evidence="1">Multi-pass membrane protein</topology>
    </subcellularLocation>
</comment>
<feature type="transmembrane region" description="Helical" evidence="7">
    <location>
        <begin position="251"/>
        <end position="272"/>
    </location>
</feature>
<evidence type="ECO:0000256" key="3">
    <source>
        <dbReference type="ARBA" id="ARBA00022475"/>
    </source>
</evidence>
<keyword evidence="2" id="KW-0813">Transport</keyword>
<dbReference type="Pfam" id="PF05977">
    <property type="entry name" value="MFS_3"/>
    <property type="match status" value="1"/>
</dbReference>
<keyword evidence="6 7" id="KW-0472">Membrane</keyword>
<dbReference type="PANTHER" id="PTHR23513:SF11">
    <property type="entry name" value="STAPHYLOFERRIN A TRANSPORTER"/>
    <property type="match status" value="1"/>
</dbReference>
<keyword evidence="3" id="KW-1003">Cell membrane</keyword>
<evidence type="ECO:0000313" key="9">
    <source>
        <dbReference type="EMBL" id="AQZ52242.1"/>
    </source>
</evidence>
<dbReference type="InterPro" id="IPR010290">
    <property type="entry name" value="TM_effector"/>
</dbReference>
<dbReference type="Proteomes" id="UP000191135">
    <property type="component" value="Chromosome"/>
</dbReference>
<dbReference type="KEGG" id="mmed:Mame_02919"/>
<dbReference type="CDD" id="cd06173">
    <property type="entry name" value="MFS_MefA_like"/>
    <property type="match status" value="1"/>
</dbReference>
<keyword evidence="4 7" id="KW-0812">Transmembrane</keyword>
<dbReference type="RefSeq" id="WP_018063233.1">
    <property type="nucleotide sequence ID" value="NZ_CP020330.1"/>
</dbReference>
<keyword evidence="5 7" id="KW-1133">Transmembrane helix</keyword>
<dbReference type="PROSITE" id="PS50850">
    <property type="entry name" value="MFS"/>
    <property type="match status" value="1"/>
</dbReference>
<accession>A0A1U9Z3R1</accession>
<protein>
    <submittedName>
        <fullName evidence="9">Enterobactin exporter EntS</fullName>
    </submittedName>
</protein>
<feature type="transmembrane region" description="Helical" evidence="7">
    <location>
        <begin position="368"/>
        <end position="389"/>
    </location>
</feature>
<feature type="transmembrane region" description="Helical" evidence="7">
    <location>
        <begin position="75"/>
        <end position="98"/>
    </location>
</feature>
<dbReference type="InterPro" id="IPR036259">
    <property type="entry name" value="MFS_trans_sf"/>
</dbReference>
<feature type="transmembrane region" description="Helical" evidence="7">
    <location>
        <begin position="221"/>
        <end position="239"/>
    </location>
</feature>
<dbReference type="EMBL" id="CP020330">
    <property type="protein sequence ID" value="AQZ52242.1"/>
    <property type="molecule type" value="Genomic_DNA"/>
</dbReference>
<feature type="transmembrane region" description="Helical" evidence="7">
    <location>
        <begin position="12"/>
        <end position="36"/>
    </location>
</feature>
<proteinExistence type="predicted"/>
<feature type="transmembrane region" description="Helical" evidence="7">
    <location>
        <begin position="42"/>
        <end position="63"/>
    </location>
</feature>
<sequence>MTNPLAVPIFRALWFATLVSNIGTWMSSVGAGWLMTSLAPDPLVVALVQVASTFPMFILALPAGALADIVDRRKLLICAQLFAIAAAGSLAFSTWAGLMTAPLLLAFTGLMAIGAALAAPAFQAIVPELVAREALQDAVTLNGLAINIARAIGPALAGLIIAATGPEAVFALNALSTMGVVLVLWRWKRKTEVSLLPPEHLSGAMRVGLRYALRSAELQSVLVRAAVFIVFASCLWALLPLIARDTLGQGAAGYGGLLGFMGIGAVVGAVLMPRLRALVSTNRISIVASILMAAALASLAAVKDFGVASTLLFGIGICWIAMMSALNGAAQASSADWVKARALAVYLLAFQGSMSLGALFWGALAGAWGIPLTLSIAAAGMAVLTLLVARRFALNTAATQDFAPSDHWPTPIVAAEPEADRGPVLITIEYHLDSNDVAAFSQTMAGMRRIRKRDGAIRWGLFEDVARPGVLIETFTVESWLEHLRQHARVSNADRVLQDAVTAFHTGDERPIIRHFIAPKR</sequence>
<evidence type="ECO:0000256" key="2">
    <source>
        <dbReference type="ARBA" id="ARBA00022448"/>
    </source>
</evidence>
<dbReference type="Gene3D" id="1.20.1250.20">
    <property type="entry name" value="MFS general substrate transporter like domains"/>
    <property type="match status" value="1"/>
</dbReference>
<dbReference type="SUPFAM" id="SSF103473">
    <property type="entry name" value="MFS general substrate transporter"/>
    <property type="match status" value="1"/>
</dbReference>
<evidence type="ECO:0000256" key="6">
    <source>
        <dbReference type="ARBA" id="ARBA00023136"/>
    </source>
</evidence>